<evidence type="ECO:0000313" key="1">
    <source>
        <dbReference type="EMBL" id="MCI95557.1"/>
    </source>
</evidence>
<protein>
    <submittedName>
        <fullName evidence="1">Retrotransposon protein putative Ty1-copia subclass</fullName>
    </submittedName>
</protein>
<comment type="caution">
    <text evidence="1">The sequence shown here is derived from an EMBL/GenBank/DDBJ whole genome shotgun (WGS) entry which is preliminary data.</text>
</comment>
<proteinExistence type="predicted"/>
<keyword evidence="2" id="KW-1185">Reference proteome</keyword>
<evidence type="ECO:0000313" key="2">
    <source>
        <dbReference type="Proteomes" id="UP000265520"/>
    </source>
</evidence>
<dbReference type="EMBL" id="LXQA011390357">
    <property type="protein sequence ID" value="MCI95557.1"/>
    <property type="molecule type" value="Genomic_DNA"/>
</dbReference>
<sequence length="32" mass="3675">MHQPPGFRHPQYPEHVCLLKKSLYGLKQAPCA</sequence>
<name>A0A392W5E8_9FABA</name>
<dbReference type="AlphaFoldDB" id="A0A392W5E8"/>
<accession>A0A392W5E8</accession>
<reference evidence="1 2" key="1">
    <citation type="journal article" date="2018" name="Front. Plant Sci.">
        <title>Red Clover (Trifolium pratense) and Zigzag Clover (T. medium) - A Picture of Genomic Similarities and Differences.</title>
        <authorList>
            <person name="Dluhosova J."/>
            <person name="Istvanek J."/>
            <person name="Nedelnik J."/>
            <person name="Repkova J."/>
        </authorList>
    </citation>
    <scope>NUCLEOTIDE SEQUENCE [LARGE SCALE GENOMIC DNA]</scope>
    <source>
        <strain evidence="2">cv. 10/8</strain>
        <tissue evidence="1">Leaf</tissue>
    </source>
</reference>
<feature type="non-terminal residue" evidence="1">
    <location>
        <position position="32"/>
    </location>
</feature>
<dbReference type="Proteomes" id="UP000265520">
    <property type="component" value="Unassembled WGS sequence"/>
</dbReference>
<organism evidence="1 2">
    <name type="scientific">Trifolium medium</name>
    <dbReference type="NCBI Taxonomy" id="97028"/>
    <lineage>
        <taxon>Eukaryota</taxon>
        <taxon>Viridiplantae</taxon>
        <taxon>Streptophyta</taxon>
        <taxon>Embryophyta</taxon>
        <taxon>Tracheophyta</taxon>
        <taxon>Spermatophyta</taxon>
        <taxon>Magnoliopsida</taxon>
        <taxon>eudicotyledons</taxon>
        <taxon>Gunneridae</taxon>
        <taxon>Pentapetalae</taxon>
        <taxon>rosids</taxon>
        <taxon>fabids</taxon>
        <taxon>Fabales</taxon>
        <taxon>Fabaceae</taxon>
        <taxon>Papilionoideae</taxon>
        <taxon>50 kb inversion clade</taxon>
        <taxon>NPAAA clade</taxon>
        <taxon>Hologalegina</taxon>
        <taxon>IRL clade</taxon>
        <taxon>Trifolieae</taxon>
        <taxon>Trifolium</taxon>
    </lineage>
</organism>